<evidence type="ECO:0000313" key="2">
    <source>
        <dbReference type="EMBL" id="KKM06994.1"/>
    </source>
</evidence>
<protein>
    <submittedName>
        <fullName evidence="2">Uncharacterized protein</fullName>
    </submittedName>
</protein>
<feature type="region of interest" description="Disordered" evidence="1">
    <location>
        <begin position="24"/>
        <end position="46"/>
    </location>
</feature>
<sequence length="46" mass="5338">MESKYKSKFDIRDYLEGKSLNDQSIRSPWSWSTEASVSDNGRPNQV</sequence>
<name>A0A0F9H7C9_9ZZZZ</name>
<gene>
    <name evidence="2" type="ORF">LCGC14_1738380</name>
</gene>
<dbReference type="EMBL" id="LAZR01015869">
    <property type="protein sequence ID" value="KKM06994.1"/>
    <property type="molecule type" value="Genomic_DNA"/>
</dbReference>
<comment type="caution">
    <text evidence="2">The sequence shown here is derived from an EMBL/GenBank/DDBJ whole genome shotgun (WGS) entry which is preliminary data.</text>
</comment>
<reference evidence="2" key="1">
    <citation type="journal article" date="2015" name="Nature">
        <title>Complex archaea that bridge the gap between prokaryotes and eukaryotes.</title>
        <authorList>
            <person name="Spang A."/>
            <person name="Saw J.H."/>
            <person name="Jorgensen S.L."/>
            <person name="Zaremba-Niedzwiedzka K."/>
            <person name="Martijn J."/>
            <person name="Lind A.E."/>
            <person name="van Eijk R."/>
            <person name="Schleper C."/>
            <person name="Guy L."/>
            <person name="Ettema T.J."/>
        </authorList>
    </citation>
    <scope>NUCLEOTIDE SEQUENCE</scope>
</reference>
<evidence type="ECO:0000256" key="1">
    <source>
        <dbReference type="SAM" id="MobiDB-lite"/>
    </source>
</evidence>
<accession>A0A0F9H7C9</accession>
<organism evidence="2">
    <name type="scientific">marine sediment metagenome</name>
    <dbReference type="NCBI Taxonomy" id="412755"/>
    <lineage>
        <taxon>unclassified sequences</taxon>
        <taxon>metagenomes</taxon>
        <taxon>ecological metagenomes</taxon>
    </lineage>
</organism>
<proteinExistence type="predicted"/>
<dbReference type="AlphaFoldDB" id="A0A0F9H7C9"/>